<name>A0A6B1DXV2_9CHLR</name>
<keyword evidence="4" id="KW-0862">Zinc</keyword>
<evidence type="ECO:0000313" key="8">
    <source>
        <dbReference type="EMBL" id="MYD91204.1"/>
    </source>
</evidence>
<dbReference type="PANTHER" id="PTHR43350:SF19">
    <property type="entry name" value="D-GULOSIDE 3-DEHYDROGENASE"/>
    <property type="match status" value="1"/>
</dbReference>
<comment type="caution">
    <text evidence="8">The sequence shown here is derived from an EMBL/GenBank/DDBJ whole genome shotgun (WGS) entry which is preliminary data.</text>
</comment>
<dbReference type="AlphaFoldDB" id="A0A6B1DXV2"/>
<dbReference type="SUPFAM" id="SSF50129">
    <property type="entry name" value="GroES-like"/>
    <property type="match status" value="1"/>
</dbReference>
<dbReference type="Pfam" id="PF08240">
    <property type="entry name" value="ADH_N"/>
    <property type="match status" value="1"/>
</dbReference>
<evidence type="ECO:0000259" key="6">
    <source>
        <dbReference type="Pfam" id="PF00107"/>
    </source>
</evidence>
<gene>
    <name evidence="8" type="ORF">F4Y08_12850</name>
</gene>
<proteinExistence type="inferred from homology"/>
<protein>
    <submittedName>
        <fullName evidence="8">Zinc-binding dehydrogenase</fullName>
    </submittedName>
</protein>
<dbReference type="PANTHER" id="PTHR43350">
    <property type="entry name" value="NAD-DEPENDENT ALCOHOL DEHYDROGENASE"/>
    <property type="match status" value="1"/>
</dbReference>
<feature type="domain" description="Alcohol dehydrogenase-like N-terminal" evidence="7">
    <location>
        <begin position="25"/>
        <end position="89"/>
    </location>
</feature>
<dbReference type="Pfam" id="PF00107">
    <property type="entry name" value="ADH_zinc_N"/>
    <property type="match status" value="1"/>
</dbReference>
<dbReference type="InterPro" id="IPR036291">
    <property type="entry name" value="NAD(P)-bd_dom_sf"/>
</dbReference>
<keyword evidence="3" id="KW-0479">Metal-binding</keyword>
<evidence type="ECO:0000256" key="4">
    <source>
        <dbReference type="ARBA" id="ARBA00022833"/>
    </source>
</evidence>
<dbReference type="Gene3D" id="3.90.180.10">
    <property type="entry name" value="Medium-chain alcohol dehydrogenases, catalytic domain"/>
    <property type="match status" value="1"/>
</dbReference>
<dbReference type="SUPFAM" id="SSF51735">
    <property type="entry name" value="NAD(P)-binding Rossmann-fold domains"/>
    <property type="match status" value="1"/>
</dbReference>
<organism evidence="8">
    <name type="scientific">Caldilineaceae bacterium SB0662_bin_9</name>
    <dbReference type="NCBI Taxonomy" id="2605258"/>
    <lineage>
        <taxon>Bacteria</taxon>
        <taxon>Bacillati</taxon>
        <taxon>Chloroflexota</taxon>
        <taxon>Caldilineae</taxon>
        <taxon>Caldilineales</taxon>
        <taxon>Caldilineaceae</taxon>
    </lineage>
</organism>
<reference evidence="8" key="1">
    <citation type="submission" date="2019-09" db="EMBL/GenBank/DDBJ databases">
        <title>Characterisation of the sponge microbiome using genome-centric metagenomics.</title>
        <authorList>
            <person name="Engelberts J.P."/>
            <person name="Robbins S.J."/>
            <person name="De Goeij J.M."/>
            <person name="Aranda M."/>
            <person name="Bell S.C."/>
            <person name="Webster N.S."/>
        </authorList>
    </citation>
    <scope>NUCLEOTIDE SEQUENCE</scope>
    <source>
        <strain evidence="8">SB0662_bin_9</strain>
    </source>
</reference>
<sequence length="332" mass="35953">MTLQALIATADRVFSLERFPIPTLKPTEVLVQTLYSGVSVGTEFMVFQHRLDWGPFPVCTGYQATGEVIGVGSAVDRFSEGDVVYYRSNFAPLTLNGTEVNRCSASHSDFAVVPQDHEIELLPEGVDPAVGAMFVMPSVGWNAVDMAGIQMDELVAMQGLGLIGTGAMLAARLRGARVVGIELDERRMQLARDLGSDHIIDARTEDVEAALEAIQPGGADVAFEATGLPQNLDSAFRLARRHGRFVYLGNLGSAPVSFNFMVPHTKMLTCFFPCNDGLKPCRDSVLRNIASGALPWGKTISHTVDAQDAPELYRAIDNKSLPELTGAVIKWN</sequence>
<dbReference type="InterPro" id="IPR013154">
    <property type="entry name" value="ADH-like_N"/>
</dbReference>
<evidence type="ECO:0000256" key="2">
    <source>
        <dbReference type="ARBA" id="ARBA00008072"/>
    </source>
</evidence>
<dbReference type="InterPro" id="IPR011032">
    <property type="entry name" value="GroES-like_sf"/>
</dbReference>
<dbReference type="EMBL" id="VXPY01000092">
    <property type="protein sequence ID" value="MYD91204.1"/>
    <property type="molecule type" value="Genomic_DNA"/>
</dbReference>
<feature type="domain" description="Alcohol dehydrogenase-like C-terminal" evidence="6">
    <location>
        <begin position="163"/>
        <end position="266"/>
    </location>
</feature>
<evidence type="ECO:0000256" key="5">
    <source>
        <dbReference type="ARBA" id="ARBA00023002"/>
    </source>
</evidence>
<evidence type="ECO:0000259" key="7">
    <source>
        <dbReference type="Pfam" id="PF08240"/>
    </source>
</evidence>
<comment type="similarity">
    <text evidence="2">Belongs to the zinc-containing alcohol dehydrogenase family.</text>
</comment>
<dbReference type="GO" id="GO:0016491">
    <property type="term" value="F:oxidoreductase activity"/>
    <property type="evidence" value="ECO:0007669"/>
    <property type="project" value="UniProtKB-KW"/>
</dbReference>
<accession>A0A6B1DXV2</accession>
<dbReference type="InterPro" id="IPR013149">
    <property type="entry name" value="ADH-like_C"/>
</dbReference>
<evidence type="ECO:0000256" key="3">
    <source>
        <dbReference type="ARBA" id="ARBA00022723"/>
    </source>
</evidence>
<comment type="cofactor">
    <cofactor evidence="1">
        <name>Zn(2+)</name>
        <dbReference type="ChEBI" id="CHEBI:29105"/>
    </cofactor>
</comment>
<evidence type="ECO:0000256" key="1">
    <source>
        <dbReference type="ARBA" id="ARBA00001947"/>
    </source>
</evidence>
<keyword evidence="5" id="KW-0560">Oxidoreductase</keyword>
<dbReference type="GO" id="GO:0046872">
    <property type="term" value="F:metal ion binding"/>
    <property type="evidence" value="ECO:0007669"/>
    <property type="project" value="UniProtKB-KW"/>
</dbReference>